<keyword evidence="1" id="KW-1133">Transmembrane helix</keyword>
<keyword evidence="1" id="KW-0472">Membrane</keyword>
<proteinExistence type="predicted"/>
<feature type="transmembrane region" description="Helical" evidence="1">
    <location>
        <begin position="611"/>
        <end position="633"/>
    </location>
</feature>
<evidence type="ECO:0000313" key="2">
    <source>
        <dbReference type="EMBL" id="KKL94371.1"/>
    </source>
</evidence>
<accession>A0A0F9GUM3</accession>
<dbReference type="EMBL" id="LAZR01018944">
    <property type="protein sequence ID" value="KKL94371.1"/>
    <property type="molecule type" value="Genomic_DNA"/>
</dbReference>
<keyword evidence="1" id="KW-0812">Transmembrane</keyword>
<reference evidence="2" key="1">
    <citation type="journal article" date="2015" name="Nature">
        <title>Complex archaea that bridge the gap between prokaryotes and eukaryotes.</title>
        <authorList>
            <person name="Spang A."/>
            <person name="Saw J.H."/>
            <person name="Jorgensen S.L."/>
            <person name="Zaremba-Niedzwiedzka K."/>
            <person name="Martijn J."/>
            <person name="Lind A.E."/>
            <person name="van Eijk R."/>
            <person name="Schleper C."/>
            <person name="Guy L."/>
            <person name="Ettema T.J."/>
        </authorList>
    </citation>
    <scope>NUCLEOTIDE SEQUENCE</scope>
</reference>
<gene>
    <name evidence="2" type="ORF">LCGC14_1865340</name>
</gene>
<evidence type="ECO:0000256" key="1">
    <source>
        <dbReference type="SAM" id="Phobius"/>
    </source>
</evidence>
<name>A0A0F9GUM3_9ZZZZ</name>
<comment type="caution">
    <text evidence="2">The sequence shown here is derived from an EMBL/GenBank/DDBJ whole genome shotgun (WGS) entry which is preliminary data.</text>
</comment>
<sequence length="842" mass="97454">KNRESSASNSRNLLLSQPSEGHQTNIDEFSISNSIGEIELISGVYTSYNGGNITVEFKIIDLDFNNESIFDIYNQATYLIRYEQIAGSQENGILSSQISYNNNTHKYSGDIETSILLEGDYRIIMDIDLLNYAFDPYNYNLTLKTLLALQMGSISNHQGTIIRDSNNRYNIDLECNISVMFDLFEMDFNISKVLDENISAIYQVNYFKANDMRVNGTLENSIRFEKRHRQYPYRGNIKTFILPAELYKIEINITLYSYTFVLYRFFLQVNNYFRLEMISISHVHGVIEYDSNSIYNTYPEVNITVNFKLLDMRCNIIEVMDNYSQGIYLTSYYNVANNKIIGSLFQHIEFNTTSETYSGIIETYYLPEETYYIEINATLLNYTFESYRFKLRVRRYVKIEMYSISDPGGILTPSENLYTIFMGSVITVNFTLLSMDINISEVLDVNNTAIYQNTHKLVSNISYNNGYYGILNTSVLSLGIYTIKINITIFNKTTDPYSLKLQVIKKLDVLISIFTPSEITVGDKFTVYVLAIYNDEMDSAEGVPIKFTLYINDVVFVTFKLITDSNGYAGFEYYLPMKTEKLTVVAEVVYSHIYKGFLINSGISVISNLEIVLSLIFIIGLITFSIIISISMYNRFISPKKREKTRNIHRYMQTFEDISLIDSIFILFRRNGKIIFHKSYISKKINQEKIAKYVSLLSITKYPIKSQELLNETTYEGKTLLLADGKHVRASLVLNKVGSMFLKNNLKEFIYSFEYKYENVLDTLQDNLIPNKEIEKLLEDKLNIFIILPYKIEDENLNKKLFLKPDFNDLLSLATNLIKETGKSFFFVSALLKKFVKQSNKG</sequence>
<feature type="non-terminal residue" evidence="2">
    <location>
        <position position="842"/>
    </location>
</feature>
<organism evidence="2">
    <name type="scientific">marine sediment metagenome</name>
    <dbReference type="NCBI Taxonomy" id="412755"/>
    <lineage>
        <taxon>unclassified sequences</taxon>
        <taxon>metagenomes</taxon>
        <taxon>ecological metagenomes</taxon>
    </lineage>
</organism>
<feature type="non-terminal residue" evidence="2">
    <location>
        <position position="1"/>
    </location>
</feature>
<protein>
    <submittedName>
        <fullName evidence="2">Uncharacterized protein</fullName>
    </submittedName>
</protein>
<dbReference type="AlphaFoldDB" id="A0A0F9GUM3"/>